<dbReference type="OrthoDB" id="9783700at2"/>
<dbReference type="RefSeq" id="WP_115123322.1">
    <property type="nucleotide sequence ID" value="NZ_QRAO01000002.1"/>
</dbReference>
<evidence type="ECO:0000313" key="2">
    <source>
        <dbReference type="Proteomes" id="UP000255317"/>
    </source>
</evidence>
<dbReference type="EMBL" id="QRAO01000002">
    <property type="protein sequence ID" value="RDK87121.1"/>
    <property type="molecule type" value="Genomic_DNA"/>
</dbReference>
<keyword evidence="2" id="KW-1185">Reference proteome</keyword>
<comment type="caution">
    <text evidence="1">The sequence shown here is derived from an EMBL/GenBank/DDBJ whole genome shotgun (WGS) entry which is preliminary data.</text>
</comment>
<dbReference type="Proteomes" id="UP000255317">
    <property type="component" value="Unassembled WGS sequence"/>
</dbReference>
<dbReference type="PANTHER" id="PTHR31270">
    <property type="entry name" value="GLUTAMINYL-PEPTIDE CYCLOTRANSFERASE"/>
    <property type="match status" value="1"/>
</dbReference>
<keyword evidence="1" id="KW-0808">Transferase</keyword>
<dbReference type="PROSITE" id="PS51257">
    <property type="entry name" value="PROKAR_LIPOPROTEIN"/>
    <property type="match status" value="1"/>
</dbReference>
<gene>
    <name evidence="1" type="ORF">C8D94_102303</name>
</gene>
<name>A0A370QFI0_9FLAO</name>
<dbReference type="PANTHER" id="PTHR31270:SF1">
    <property type="entry name" value="GLUTAMINYL-PEPTIDE CYCLOTRANSFERASE"/>
    <property type="match status" value="1"/>
</dbReference>
<reference evidence="1 2" key="1">
    <citation type="submission" date="2018-07" db="EMBL/GenBank/DDBJ databases">
        <title>Genomic Encyclopedia of Type Strains, Phase IV (KMG-IV): sequencing the most valuable type-strain genomes for metagenomic binning, comparative biology and taxonomic classification.</title>
        <authorList>
            <person name="Goeker M."/>
        </authorList>
    </citation>
    <scope>NUCLEOTIDE SEQUENCE [LARGE SCALE GENOMIC DNA]</scope>
    <source>
        <strain evidence="1 2">DSM 101478</strain>
    </source>
</reference>
<dbReference type="GO" id="GO:0016603">
    <property type="term" value="F:glutaminyl-peptide cyclotransferase activity"/>
    <property type="evidence" value="ECO:0007669"/>
    <property type="project" value="InterPro"/>
</dbReference>
<accession>A0A370QFI0</accession>
<dbReference type="Pfam" id="PF05096">
    <property type="entry name" value="Glu_cyclase_2"/>
    <property type="match status" value="1"/>
</dbReference>
<evidence type="ECO:0000313" key="1">
    <source>
        <dbReference type="EMBL" id="RDK87121.1"/>
    </source>
</evidence>
<dbReference type="InterPro" id="IPR007788">
    <property type="entry name" value="QCT"/>
</dbReference>
<dbReference type="AlphaFoldDB" id="A0A370QFI0"/>
<organism evidence="1 2">
    <name type="scientific">Marinirhabdus gelatinilytica</name>
    <dbReference type="NCBI Taxonomy" id="1703343"/>
    <lineage>
        <taxon>Bacteria</taxon>
        <taxon>Pseudomonadati</taxon>
        <taxon>Bacteroidota</taxon>
        <taxon>Flavobacteriia</taxon>
        <taxon>Flavobacteriales</taxon>
        <taxon>Flavobacteriaceae</taxon>
    </lineage>
</organism>
<proteinExistence type="predicted"/>
<dbReference type="SUPFAM" id="SSF50969">
    <property type="entry name" value="YVTN repeat-like/Quinoprotein amine dehydrogenase"/>
    <property type="match status" value="1"/>
</dbReference>
<protein>
    <submittedName>
        <fullName evidence="1">Glutaminyl-peptide cyclotransferase</fullName>
    </submittedName>
</protein>
<dbReference type="InterPro" id="IPR011044">
    <property type="entry name" value="Quino_amine_DH_bsu"/>
</dbReference>
<sequence>MKRSKIFIFIFLAFALIGCEEEIKNVDNYFSIEISEGKTLFSPNESVSVSLTNKKNLEIRSTQFVFDGKNVETANIPLAQQRMGKHIIEAVVDVEGKEYTVSKKITVVAPKKPVVYSYTILETYPHDPKSYTQGLEFSNDTLYESTGKYKESTLRKTNYLTGEVLEQIALGDQYFGEGLTVLDDKIYQLTWRSGNGFIYNKDTFKKTGTFVYGDSKQGWGLCNDGENIYKSDGTHKIWTLDKETLAEQKFIEVYTNKSKIDTINELEWVDNKIYANIYQKDAIAIVNPENGAVEGVINLKGLKSKVSQSAELDVLNGIAYKGEPNILYVTGKNWDKLFKIEVVKK</sequence>